<evidence type="ECO:0000259" key="8">
    <source>
        <dbReference type="PROSITE" id="PS50023"/>
    </source>
</evidence>
<dbReference type="GO" id="GO:0001725">
    <property type="term" value="C:stress fiber"/>
    <property type="evidence" value="ECO:0007669"/>
    <property type="project" value="TreeGrafter"/>
</dbReference>
<keyword evidence="5 6" id="KW-0440">LIM domain</keyword>
<dbReference type="GO" id="GO:0003779">
    <property type="term" value="F:actin binding"/>
    <property type="evidence" value="ECO:0007669"/>
    <property type="project" value="TreeGrafter"/>
</dbReference>
<dbReference type="SMART" id="SM00132">
    <property type="entry name" value="LIM"/>
    <property type="match status" value="1"/>
</dbReference>
<protein>
    <submittedName>
        <fullName evidence="9">PDZ and LIM domain protein 1</fullName>
    </submittedName>
</protein>
<feature type="domain" description="LIM zinc-binding" evidence="8">
    <location>
        <begin position="131"/>
        <end position="190"/>
    </location>
</feature>
<dbReference type="GO" id="GO:0005912">
    <property type="term" value="C:adherens junction"/>
    <property type="evidence" value="ECO:0007669"/>
    <property type="project" value="TreeGrafter"/>
</dbReference>
<dbReference type="GO" id="GO:0030018">
    <property type="term" value="C:Z disc"/>
    <property type="evidence" value="ECO:0007669"/>
    <property type="project" value="TreeGrafter"/>
</dbReference>
<evidence type="ECO:0000256" key="5">
    <source>
        <dbReference type="ARBA" id="ARBA00023038"/>
    </source>
</evidence>
<organism evidence="9 10">
    <name type="scientific">Sciurus carolinensis</name>
    <name type="common">Eastern gray squirrel</name>
    <dbReference type="NCBI Taxonomy" id="30640"/>
    <lineage>
        <taxon>Eukaryota</taxon>
        <taxon>Metazoa</taxon>
        <taxon>Chordata</taxon>
        <taxon>Craniata</taxon>
        <taxon>Vertebrata</taxon>
        <taxon>Euteleostomi</taxon>
        <taxon>Mammalia</taxon>
        <taxon>Eutheria</taxon>
        <taxon>Euarchontoglires</taxon>
        <taxon>Glires</taxon>
        <taxon>Rodentia</taxon>
        <taxon>Sciuromorpha</taxon>
        <taxon>Sciuridae</taxon>
        <taxon>Sciurinae</taxon>
        <taxon>Sciurini</taxon>
        <taxon>Sciurus</taxon>
    </lineage>
</organism>
<dbReference type="Proteomes" id="UP001166674">
    <property type="component" value="Unassembled WGS sequence"/>
</dbReference>
<dbReference type="Pfam" id="PF15936">
    <property type="entry name" value="DUF4749"/>
    <property type="match status" value="1"/>
</dbReference>
<evidence type="ECO:0000256" key="4">
    <source>
        <dbReference type="ARBA" id="ARBA00022833"/>
    </source>
</evidence>
<accession>A0AA41NFF7</accession>
<keyword evidence="2" id="KW-0963">Cytoplasm</keyword>
<dbReference type="GO" id="GO:0030036">
    <property type="term" value="P:actin cytoskeleton organization"/>
    <property type="evidence" value="ECO:0007669"/>
    <property type="project" value="TreeGrafter"/>
</dbReference>
<dbReference type="PANTHER" id="PTHR24214">
    <property type="entry name" value="PDZ AND LIM DOMAIN PROTEIN ZASP"/>
    <property type="match status" value="1"/>
</dbReference>
<dbReference type="GO" id="GO:0007507">
    <property type="term" value="P:heart development"/>
    <property type="evidence" value="ECO:0007669"/>
    <property type="project" value="TreeGrafter"/>
</dbReference>
<evidence type="ECO:0000256" key="3">
    <source>
        <dbReference type="ARBA" id="ARBA00022723"/>
    </source>
</evidence>
<keyword evidence="4 6" id="KW-0862">Zinc</keyword>
<reference evidence="9" key="1">
    <citation type="submission" date="2020-03" db="EMBL/GenBank/DDBJ databases">
        <title>Studies in the Genomics of Life Span.</title>
        <authorList>
            <person name="Glass D."/>
        </authorList>
    </citation>
    <scope>NUCLEOTIDE SEQUENCE</scope>
    <source>
        <strain evidence="9">SUZIE</strain>
        <tissue evidence="9">Muscle</tissue>
    </source>
</reference>
<dbReference type="GO" id="GO:0046872">
    <property type="term" value="F:metal ion binding"/>
    <property type="evidence" value="ECO:0007669"/>
    <property type="project" value="UniProtKB-KW"/>
</dbReference>
<evidence type="ECO:0000256" key="7">
    <source>
        <dbReference type="SAM" id="MobiDB-lite"/>
    </source>
</evidence>
<dbReference type="Pfam" id="PF00412">
    <property type="entry name" value="LIM"/>
    <property type="match status" value="1"/>
</dbReference>
<gene>
    <name evidence="9" type="ORF">SUZIE_202060</name>
</gene>
<comment type="subcellular location">
    <subcellularLocation>
        <location evidence="1">Cytoplasm</location>
    </subcellularLocation>
</comment>
<dbReference type="GO" id="GO:0061061">
    <property type="term" value="P:muscle structure development"/>
    <property type="evidence" value="ECO:0007669"/>
    <property type="project" value="TreeGrafter"/>
</dbReference>
<dbReference type="EMBL" id="JAATJV010429815">
    <property type="protein sequence ID" value="MBZ3889253.1"/>
    <property type="molecule type" value="Genomic_DNA"/>
</dbReference>
<dbReference type="PROSITE" id="PS50023">
    <property type="entry name" value="LIM_DOMAIN_2"/>
    <property type="match status" value="1"/>
</dbReference>
<dbReference type="InterPro" id="IPR031847">
    <property type="entry name" value="PDLI1-4/Zasp-like_mid"/>
</dbReference>
<evidence type="ECO:0000256" key="2">
    <source>
        <dbReference type="ARBA" id="ARBA00022490"/>
    </source>
</evidence>
<dbReference type="GO" id="GO:0031941">
    <property type="term" value="C:filamentous actin"/>
    <property type="evidence" value="ECO:0007669"/>
    <property type="project" value="TreeGrafter"/>
</dbReference>
<comment type="caution">
    <text evidence="9">The sequence shown here is derived from an EMBL/GenBank/DDBJ whole genome shotgun (WGS) entry which is preliminary data.</text>
</comment>
<dbReference type="InterPro" id="IPR050604">
    <property type="entry name" value="PDZ-LIM_domain"/>
</dbReference>
<dbReference type="AlphaFoldDB" id="A0AA41NFF7"/>
<dbReference type="PROSITE" id="PS00478">
    <property type="entry name" value="LIM_DOMAIN_1"/>
    <property type="match status" value="1"/>
</dbReference>
<keyword evidence="3 6" id="KW-0479">Metal-binding</keyword>
<dbReference type="GO" id="GO:0051371">
    <property type="term" value="F:muscle alpha-actinin binding"/>
    <property type="evidence" value="ECO:0007669"/>
    <property type="project" value="TreeGrafter"/>
</dbReference>
<feature type="region of interest" description="Disordered" evidence="7">
    <location>
        <begin position="59"/>
        <end position="83"/>
    </location>
</feature>
<evidence type="ECO:0000256" key="6">
    <source>
        <dbReference type="PROSITE-ProRule" id="PRU00125"/>
    </source>
</evidence>
<name>A0AA41NFF7_SCICA</name>
<evidence type="ECO:0000313" key="10">
    <source>
        <dbReference type="Proteomes" id="UP001166674"/>
    </source>
</evidence>
<dbReference type="SUPFAM" id="SSF57716">
    <property type="entry name" value="Glucocorticoid receptor-like (DNA-binding domain)"/>
    <property type="match status" value="2"/>
</dbReference>
<proteinExistence type="predicted"/>
<evidence type="ECO:0000313" key="9">
    <source>
        <dbReference type="EMBL" id="MBZ3889253.1"/>
    </source>
</evidence>
<dbReference type="PANTHER" id="PTHR24214:SF5">
    <property type="entry name" value="PDZ AND LIM DOMAIN PROTEIN 1"/>
    <property type="match status" value="1"/>
</dbReference>
<dbReference type="FunFam" id="2.10.110.10:FF:000026">
    <property type="entry name" value="PDZ and LIM domain protein 3"/>
    <property type="match status" value="1"/>
</dbReference>
<feature type="compositionally biased region" description="Polar residues" evidence="7">
    <location>
        <begin position="59"/>
        <end position="72"/>
    </location>
</feature>
<keyword evidence="10" id="KW-1185">Reference proteome</keyword>
<dbReference type="Gene3D" id="2.10.110.10">
    <property type="entry name" value="Cysteine Rich Protein"/>
    <property type="match status" value="1"/>
</dbReference>
<sequence length="222" mass="24369">MHLAWNPKRSCTGSAHNRSIVPFTASLASSTAPRVIKNQCSNPAGLYSSENISSFNNAVESETAASGEQTNGRPLDHPQPSGGLVINKESEVYEMLQEKQELNEPPKQSTSLLVLQEILDGCIVGNAQKLPMCGKCGTGIVGVFVKLRDRHHHRECYVCTDCSANLKQKGHFFVEDQIYREKHARERVTPPEGYNVVTVFPKCRSRCVPAATLQPASVHLAL</sequence>
<evidence type="ECO:0000256" key="1">
    <source>
        <dbReference type="ARBA" id="ARBA00004496"/>
    </source>
</evidence>
<dbReference type="InterPro" id="IPR001781">
    <property type="entry name" value="Znf_LIM"/>
</dbReference>